<evidence type="ECO:0000313" key="3">
    <source>
        <dbReference type="Proteomes" id="UP000837857"/>
    </source>
</evidence>
<keyword evidence="1" id="KW-0732">Signal</keyword>
<reference evidence="2" key="1">
    <citation type="submission" date="2022-03" db="EMBL/GenBank/DDBJ databases">
        <authorList>
            <person name="Martin H S."/>
        </authorList>
    </citation>
    <scope>NUCLEOTIDE SEQUENCE</scope>
</reference>
<keyword evidence="3" id="KW-1185">Reference proteome</keyword>
<dbReference type="Proteomes" id="UP000837857">
    <property type="component" value="Chromosome 29"/>
</dbReference>
<name>A0ABN8ISC1_9NEOP</name>
<sequence>MMYSLVALLFLSTGIVHSSRLPHVFNKLRVGRYPRTINFDNRPLRLHEKNQFYTIYENFPLRKNLRFDDITSLFPPKAKIVTDSLENTFDENGMILLTRPRNDEDRLLNELLNDVILYKAAKNERALRDGKRGVNRKESLKNVLRSNDNSNFDSAATPKLVFDFNEIVG</sequence>
<protein>
    <submittedName>
        <fullName evidence="2">Uncharacterized protein</fullName>
    </submittedName>
</protein>
<gene>
    <name evidence="2" type="ORF">IPOD504_LOCUS11962</name>
</gene>
<feature type="chain" id="PRO_5047125720" evidence="1">
    <location>
        <begin position="19"/>
        <end position="169"/>
    </location>
</feature>
<accession>A0ABN8ISC1</accession>
<feature type="signal peptide" evidence="1">
    <location>
        <begin position="1"/>
        <end position="18"/>
    </location>
</feature>
<feature type="non-terminal residue" evidence="2">
    <location>
        <position position="1"/>
    </location>
</feature>
<organism evidence="2 3">
    <name type="scientific">Iphiclides podalirius</name>
    <name type="common">scarce swallowtail</name>
    <dbReference type="NCBI Taxonomy" id="110791"/>
    <lineage>
        <taxon>Eukaryota</taxon>
        <taxon>Metazoa</taxon>
        <taxon>Ecdysozoa</taxon>
        <taxon>Arthropoda</taxon>
        <taxon>Hexapoda</taxon>
        <taxon>Insecta</taxon>
        <taxon>Pterygota</taxon>
        <taxon>Neoptera</taxon>
        <taxon>Endopterygota</taxon>
        <taxon>Lepidoptera</taxon>
        <taxon>Glossata</taxon>
        <taxon>Ditrysia</taxon>
        <taxon>Papilionoidea</taxon>
        <taxon>Papilionidae</taxon>
        <taxon>Papilioninae</taxon>
        <taxon>Iphiclides</taxon>
    </lineage>
</organism>
<dbReference type="EMBL" id="OW152841">
    <property type="protein sequence ID" value="CAH2062418.1"/>
    <property type="molecule type" value="Genomic_DNA"/>
</dbReference>
<evidence type="ECO:0000313" key="2">
    <source>
        <dbReference type="EMBL" id="CAH2062418.1"/>
    </source>
</evidence>
<evidence type="ECO:0000256" key="1">
    <source>
        <dbReference type="SAM" id="SignalP"/>
    </source>
</evidence>
<proteinExistence type="predicted"/>